<reference evidence="1" key="1">
    <citation type="journal article" date="2021" name="Proc. Natl. Acad. Sci. U.S.A.">
        <title>A Catalog of Tens of Thousands of Viruses from Human Metagenomes Reveals Hidden Associations with Chronic Diseases.</title>
        <authorList>
            <person name="Tisza M.J."/>
            <person name="Buck C.B."/>
        </authorList>
    </citation>
    <scope>NUCLEOTIDE SEQUENCE</scope>
    <source>
        <strain evidence="1">Ct9Fw19</strain>
    </source>
</reference>
<name>A0A8S5MCN1_9CAUD</name>
<evidence type="ECO:0000313" key="1">
    <source>
        <dbReference type="EMBL" id="DAD79699.1"/>
    </source>
</evidence>
<sequence length="38" mass="4255">MAPRATDIINKQTSKLTHSLDCVAVFCQIIAHCSFPFF</sequence>
<dbReference type="EMBL" id="BK014870">
    <property type="protein sequence ID" value="DAD79699.1"/>
    <property type="molecule type" value="Genomic_DNA"/>
</dbReference>
<organism evidence="1">
    <name type="scientific">Myoviridae sp. ct9Fw19</name>
    <dbReference type="NCBI Taxonomy" id="2826624"/>
    <lineage>
        <taxon>Viruses</taxon>
        <taxon>Duplodnaviria</taxon>
        <taxon>Heunggongvirae</taxon>
        <taxon>Uroviricota</taxon>
        <taxon>Caudoviricetes</taxon>
    </lineage>
</organism>
<accession>A0A8S5MCN1</accession>
<protein>
    <submittedName>
        <fullName evidence="1">Uncharacterized protein</fullName>
    </submittedName>
</protein>
<proteinExistence type="predicted"/>